<dbReference type="Proteomes" id="UP000717696">
    <property type="component" value="Unassembled WGS sequence"/>
</dbReference>
<dbReference type="OrthoDB" id="3205825at2759"/>
<feature type="region of interest" description="Disordered" evidence="1">
    <location>
        <begin position="137"/>
        <end position="193"/>
    </location>
</feature>
<evidence type="ECO:0000313" key="3">
    <source>
        <dbReference type="EMBL" id="KAH7146627.1"/>
    </source>
</evidence>
<keyword evidence="2" id="KW-1133">Transmembrane helix</keyword>
<keyword evidence="2" id="KW-0472">Membrane</keyword>
<keyword evidence="4" id="KW-1185">Reference proteome</keyword>
<accession>A0A9P9J2N8</accession>
<evidence type="ECO:0000256" key="2">
    <source>
        <dbReference type="SAM" id="Phobius"/>
    </source>
</evidence>
<dbReference type="AlphaFoldDB" id="A0A9P9J2N8"/>
<proteinExistence type="predicted"/>
<organism evidence="3 4">
    <name type="scientific">Dactylonectria estremocensis</name>
    <dbReference type="NCBI Taxonomy" id="1079267"/>
    <lineage>
        <taxon>Eukaryota</taxon>
        <taxon>Fungi</taxon>
        <taxon>Dikarya</taxon>
        <taxon>Ascomycota</taxon>
        <taxon>Pezizomycotina</taxon>
        <taxon>Sordariomycetes</taxon>
        <taxon>Hypocreomycetidae</taxon>
        <taxon>Hypocreales</taxon>
        <taxon>Nectriaceae</taxon>
        <taxon>Dactylonectria</taxon>
    </lineage>
</organism>
<dbReference type="EMBL" id="JAGMUU010000008">
    <property type="protein sequence ID" value="KAH7146627.1"/>
    <property type="molecule type" value="Genomic_DNA"/>
</dbReference>
<name>A0A9P9J2N8_9HYPO</name>
<feature type="transmembrane region" description="Helical" evidence="2">
    <location>
        <begin position="21"/>
        <end position="40"/>
    </location>
</feature>
<comment type="caution">
    <text evidence="3">The sequence shown here is derived from an EMBL/GenBank/DDBJ whole genome shotgun (WGS) entry which is preliminary data.</text>
</comment>
<evidence type="ECO:0000256" key="1">
    <source>
        <dbReference type="SAM" id="MobiDB-lite"/>
    </source>
</evidence>
<evidence type="ECO:0000313" key="4">
    <source>
        <dbReference type="Proteomes" id="UP000717696"/>
    </source>
</evidence>
<sequence>MGTSNLITEYRLKGLVKFNMCIVGFSLSMDVLIISMMSLYNTFMTRVSTDGIRTVHGVDAVSIKLQEAPDGSAAFNGWSKTNRDARPPPLPHRATTMEFSTQHSDREATKPPACLREKYILLTPTTIDVNLVLPILSSDSDRTDGGSDTEQMLDDQLDPTSPTPTRKRKQQSTPETIRSKRTTAGKRRAQLYD</sequence>
<gene>
    <name evidence="3" type="ORF">B0J13DRAFT_524391</name>
</gene>
<feature type="compositionally biased region" description="Basic residues" evidence="1">
    <location>
        <begin position="179"/>
        <end position="193"/>
    </location>
</feature>
<feature type="region of interest" description="Disordered" evidence="1">
    <location>
        <begin position="74"/>
        <end position="110"/>
    </location>
</feature>
<protein>
    <submittedName>
        <fullName evidence="3">Uncharacterized protein</fullName>
    </submittedName>
</protein>
<keyword evidence="2" id="KW-0812">Transmembrane</keyword>
<reference evidence="3" key="1">
    <citation type="journal article" date="2021" name="Nat. Commun.">
        <title>Genetic determinants of endophytism in the Arabidopsis root mycobiome.</title>
        <authorList>
            <person name="Mesny F."/>
            <person name="Miyauchi S."/>
            <person name="Thiergart T."/>
            <person name="Pickel B."/>
            <person name="Atanasova L."/>
            <person name="Karlsson M."/>
            <person name="Huettel B."/>
            <person name="Barry K.W."/>
            <person name="Haridas S."/>
            <person name="Chen C."/>
            <person name="Bauer D."/>
            <person name="Andreopoulos W."/>
            <person name="Pangilinan J."/>
            <person name="LaButti K."/>
            <person name="Riley R."/>
            <person name="Lipzen A."/>
            <person name="Clum A."/>
            <person name="Drula E."/>
            <person name="Henrissat B."/>
            <person name="Kohler A."/>
            <person name="Grigoriev I.V."/>
            <person name="Martin F.M."/>
            <person name="Hacquard S."/>
        </authorList>
    </citation>
    <scope>NUCLEOTIDE SEQUENCE</scope>
    <source>
        <strain evidence="3">MPI-CAGE-AT-0021</strain>
    </source>
</reference>